<comment type="caution">
    <text evidence="2">The sequence shown here is derived from an EMBL/GenBank/DDBJ whole genome shotgun (WGS) entry which is preliminary data.</text>
</comment>
<name>A0AAD9BIL9_DISEL</name>
<evidence type="ECO:0000313" key="2">
    <source>
        <dbReference type="EMBL" id="KAK1883637.1"/>
    </source>
</evidence>
<evidence type="ECO:0000256" key="1">
    <source>
        <dbReference type="SAM" id="MobiDB-lite"/>
    </source>
</evidence>
<sequence>MKPNTARPCRHRSSSDMGTRGGDQRRGETRGERGEREGIEEPGRGERRDTGETRGREPRRGAEDRGEREEGSRGSGKRELRVRLREGRARLVSGAPQRGPGQEAQRPARWWVRISSGPGLCGSGSQWWVRVSVVGPGLSGGSGSQW</sequence>
<organism evidence="2 3">
    <name type="scientific">Dissostichus eleginoides</name>
    <name type="common">Patagonian toothfish</name>
    <name type="synonym">Dissostichus amissus</name>
    <dbReference type="NCBI Taxonomy" id="100907"/>
    <lineage>
        <taxon>Eukaryota</taxon>
        <taxon>Metazoa</taxon>
        <taxon>Chordata</taxon>
        <taxon>Craniata</taxon>
        <taxon>Vertebrata</taxon>
        <taxon>Euteleostomi</taxon>
        <taxon>Actinopterygii</taxon>
        <taxon>Neopterygii</taxon>
        <taxon>Teleostei</taxon>
        <taxon>Neoteleostei</taxon>
        <taxon>Acanthomorphata</taxon>
        <taxon>Eupercaria</taxon>
        <taxon>Perciformes</taxon>
        <taxon>Notothenioidei</taxon>
        <taxon>Nototheniidae</taxon>
        <taxon>Dissostichus</taxon>
    </lineage>
</organism>
<dbReference type="Proteomes" id="UP001228049">
    <property type="component" value="Unassembled WGS sequence"/>
</dbReference>
<reference evidence="2" key="1">
    <citation type="submission" date="2023-04" db="EMBL/GenBank/DDBJ databases">
        <title>Chromosome-level genome of Chaenocephalus aceratus.</title>
        <authorList>
            <person name="Park H."/>
        </authorList>
    </citation>
    <scope>NUCLEOTIDE SEQUENCE</scope>
    <source>
        <strain evidence="2">DE</strain>
        <tissue evidence="2">Muscle</tissue>
    </source>
</reference>
<feature type="region of interest" description="Disordered" evidence="1">
    <location>
        <begin position="88"/>
        <end position="107"/>
    </location>
</feature>
<keyword evidence="2" id="KW-0808">Transferase</keyword>
<keyword evidence="3" id="KW-1185">Reference proteome</keyword>
<feature type="compositionally biased region" description="Basic and acidic residues" evidence="1">
    <location>
        <begin position="22"/>
        <end position="82"/>
    </location>
</feature>
<dbReference type="EMBL" id="JASDAP010000022">
    <property type="protein sequence ID" value="KAK1883637.1"/>
    <property type="molecule type" value="Genomic_DNA"/>
</dbReference>
<feature type="region of interest" description="Disordered" evidence="1">
    <location>
        <begin position="1"/>
        <end position="82"/>
    </location>
</feature>
<proteinExistence type="predicted"/>
<gene>
    <name evidence="2" type="ORF">KUDE01_021963</name>
</gene>
<protein>
    <submittedName>
        <fullName evidence="2">Aspartate/prephenate aminotransferase</fullName>
    </submittedName>
</protein>
<dbReference type="AlphaFoldDB" id="A0AAD9BIL9"/>
<evidence type="ECO:0000313" key="3">
    <source>
        <dbReference type="Proteomes" id="UP001228049"/>
    </source>
</evidence>
<accession>A0AAD9BIL9</accession>
<keyword evidence="2" id="KW-0032">Aminotransferase</keyword>
<dbReference type="GO" id="GO:0008483">
    <property type="term" value="F:transaminase activity"/>
    <property type="evidence" value="ECO:0007669"/>
    <property type="project" value="UniProtKB-KW"/>
</dbReference>